<reference evidence="1" key="1">
    <citation type="journal article" date="2020" name="Stud. Mycol.">
        <title>101 Dothideomycetes genomes: a test case for predicting lifestyles and emergence of pathogens.</title>
        <authorList>
            <person name="Haridas S."/>
            <person name="Albert R."/>
            <person name="Binder M."/>
            <person name="Bloem J."/>
            <person name="Labutti K."/>
            <person name="Salamov A."/>
            <person name="Andreopoulos B."/>
            <person name="Baker S."/>
            <person name="Barry K."/>
            <person name="Bills G."/>
            <person name="Bluhm B."/>
            <person name="Cannon C."/>
            <person name="Castanera R."/>
            <person name="Culley D."/>
            <person name="Daum C."/>
            <person name="Ezra D."/>
            <person name="Gonzalez J."/>
            <person name="Henrissat B."/>
            <person name="Kuo A."/>
            <person name="Liang C."/>
            <person name="Lipzen A."/>
            <person name="Lutzoni F."/>
            <person name="Magnuson J."/>
            <person name="Mondo S."/>
            <person name="Nolan M."/>
            <person name="Ohm R."/>
            <person name="Pangilinan J."/>
            <person name="Park H.-J."/>
            <person name="Ramirez L."/>
            <person name="Alfaro M."/>
            <person name="Sun H."/>
            <person name="Tritt A."/>
            <person name="Yoshinaga Y."/>
            <person name="Zwiers L.-H."/>
            <person name="Turgeon B."/>
            <person name="Goodwin S."/>
            <person name="Spatafora J."/>
            <person name="Crous P."/>
            <person name="Grigoriev I."/>
        </authorList>
    </citation>
    <scope>NUCLEOTIDE SEQUENCE</scope>
    <source>
        <strain evidence="1">CBS 161.51</strain>
    </source>
</reference>
<proteinExistence type="predicted"/>
<evidence type="ECO:0000313" key="1">
    <source>
        <dbReference type="EMBL" id="KAF1936603.1"/>
    </source>
</evidence>
<organism evidence="1 2">
    <name type="scientific">Clathrospora elynae</name>
    <dbReference type="NCBI Taxonomy" id="706981"/>
    <lineage>
        <taxon>Eukaryota</taxon>
        <taxon>Fungi</taxon>
        <taxon>Dikarya</taxon>
        <taxon>Ascomycota</taxon>
        <taxon>Pezizomycotina</taxon>
        <taxon>Dothideomycetes</taxon>
        <taxon>Pleosporomycetidae</taxon>
        <taxon>Pleosporales</taxon>
        <taxon>Diademaceae</taxon>
        <taxon>Clathrospora</taxon>
    </lineage>
</organism>
<dbReference type="EMBL" id="ML976179">
    <property type="protein sequence ID" value="KAF1936603.1"/>
    <property type="molecule type" value="Genomic_DNA"/>
</dbReference>
<sequence length="62" mass="6827">MSLYKFRISNILDAVFLDPLSCDISTVTIAHANIVLADLSPAMPSGRATFTKSRPIPFMFHS</sequence>
<name>A0A6A5S9M1_9PLEO</name>
<evidence type="ECO:0000313" key="2">
    <source>
        <dbReference type="Proteomes" id="UP000800038"/>
    </source>
</evidence>
<dbReference type="Proteomes" id="UP000800038">
    <property type="component" value="Unassembled WGS sequence"/>
</dbReference>
<protein>
    <submittedName>
        <fullName evidence="1">Uncharacterized protein</fullName>
    </submittedName>
</protein>
<accession>A0A6A5S9M1</accession>
<dbReference type="AlphaFoldDB" id="A0A6A5S9M1"/>
<keyword evidence="2" id="KW-1185">Reference proteome</keyword>
<gene>
    <name evidence="1" type="ORF">EJ02DRAFT_459390</name>
</gene>